<evidence type="ECO:0000313" key="2">
    <source>
        <dbReference type="Proteomes" id="UP000824782"/>
    </source>
</evidence>
<dbReference type="AlphaFoldDB" id="A0AAV6ZYS0"/>
<dbReference type="EMBL" id="WNYA01000010">
    <property type="protein sequence ID" value="KAG8554254.1"/>
    <property type="molecule type" value="Genomic_DNA"/>
</dbReference>
<comment type="caution">
    <text evidence="1">The sequence shown here is derived from an EMBL/GenBank/DDBJ whole genome shotgun (WGS) entry which is preliminary data.</text>
</comment>
<accession>A0AAV6ZYS0</accession>
<reference evidence="1" key="1">
    <citation type="thesis" date="2020" institute="ProQuest LLC" country="789 East Eisenhower Parkway, Ann Arbor, MI, USA">
        <title>Comparative Genomics and Chromosome Evolution.</title>
        <authorList>
            <person name="Mudd A.B."/>
        </authorList>
    </citation>
    <scope>NUCLEOTIDE SEQUENCE</scope>
    <source>
        <strain evidence="1">237g6f4</strain>
        <tissue evidence="1">Blood</tissue>
    </source>
</reference>
<protein>
    <submittedName>
        <fullName evidence="1">Uncharacterized protein</fullName>
    </submittedName>
</protein>
<dbReference type="Proteomes" id="UP000824782">
    <property type="component" value="Unassembled WGS sequence"/>
</dbReference>
<evidence type="ECO:0000313" key="1">
    <source>
        <dbReference type="EMBL" id="KAG8554254.1"/>
    </source>
</evidence>
<organism evidence="1 2">
    <name type="scientific">Engystomops pustulosus</name>
    <name type="common">Tungara frog</name>
    <name type="synonym">Physalaemus pustulosus</name>
    <dbReference type="NCBI Taxonomy" id="76066"/>
    <lineage>
        <taxon>Eukaryota</taxon>
        <taxon>Metazoa</taxon>
        <taxon>Chordata</taxon>
        <taxon>Craniata</taxon>
        <taxon>Vertebrata</taxon>
        <taxon>Euteleostomi</taxon>
        <taxon>Amphibia</taxon>
        <taxon>Batrachia</taxon>
        <taxon>Anura</taxon>
        <taxon>Neobatrachia</taxon>
        <taxon>Hyloidea</taxon>
        <taxon>Leptodactylidae</taxon>
        <taxon>Leiuperinae</taxon>
        <taxon>Engystomops</taxon>
    </lineage>
</organism>
<name>A0AAV6ZYS0_ENGPU</name>
<sequence length="40" mass="4575">MWKSVVLEKMHRNKILSCRGSSQKTSVTRSIHTSHLSCAF</sequence>
<proteinExistence type="predicted"/>
<keyword evidence="2" id="KW-1185">Reference proteome</keyword>
<gene>
    <name evidence="1" type="ORF">GDO81_003731</name>
</gene>